<dbReference type="InterPro" id="IPR017907">
    <property type="entry name" value="Znf_RING_CS"/>
</dbReference>
<feature type="coiled-coil region" evidence="15">
    <location>
        <begin position="513"/>
        <end position="608"/>
    </location>
</feature>
<sequence>MTDKKRPSDDLATEHAPMDPHEEPPLKKRVASHSNLTSPVLPESANDGFWDTELIQQFKKEALVRKVREHERESITLRQDLDDLEANHNRHLEQLSWLCVRWDQVTNDLQTVAELLGQDPPSPKDSAGDLCQLLLSTARADLAGETLPEPLAQRASAVQATVDGIAGAVSEFIERRRTWLAQVARHDLADAEKERLWQETYAEQLRLTELLRKHAERPHPSGLLTSQLEAVRAEAETLRQQLQVTRQQLFRSEKRLDRLRSPATNQIFHPDLASGKQSPSHPPAAAALGAGSPTAAVTSSTPVAAVSATGVGGPPSVNSEELEEARKLAEARLHELETLTEERASLRSTIDLLRQQLGAVPDSIVLESSLYRHLAGRKEFYQSELQRYKAAAEQYRAELDELKEGRRQFQENLETEEKARRKALEAEMKRLESDSARLRAQRDQIQQRCDVISAKEEVDSHANQEVRTLANSRKERITAFTAEVRRLRLKIAADAGDKDATEFYQVNEELSYAESLKQQLSAAEARIIELTQQVKSFEQAVGESRSVQEILLESQRHQAREAELEKALADLRARCGLNGDAAGPEAQAEAYARRIDTLETELMGLRVAEQGMMQELEHISQGWAQLHEQNSSKVFDAVRWNDQLQHYQAEKAKLLHKFAGLSKQKDNHANLNLALKRKSDKQTEHIKALEEKEKALGKQNALLEKEALAAQAATRACKDRLEEVALRSSELVDNVARAEGRIAEAQRALTERTQQVEREAHQNRRLQEECQTLKRKLERSSKEQADEDLQTDLANYKKLAKCHACDARLKTHALMRCMHVFCHECLQARLDTRQRKCPTCGEPFGVKDVRRIYV</sequence>
<evidence type="ECO:0000256" key="2">
    <source>
        <dbReference type="ARBA" id="ARBA00004123"/>
    </source>
</evidence>
<dbReference type="OrthoDB" id="10266039at2759"/>
<dbReference type="Gene3D" id="3.30.40.10">
    <property type="entry name" value="Zinc/RING finger domain, C3HC4 (zinc finger)"/>
    <property type="match status" value="1"/>
</dbReference>
<keyword evidence="7 13" id="KW-0863">Zinc-finger</keyword>
<feature type="coiled-coil region" evidence="15">
    <location>
        <begin position="60"/>
        <end position="94"/>
    </location>
</feature>
<dbReference type="Pfam" id="PF00097">
    <property type="entry name" value="zf-C3HC4"/>
    <property type="match status" value="1"/>
</dbReference>
<evidence type="ECO:0000313" key="18">
    <source>
        <dbReference type="EMBL" id="KAJ1926948.1"/>
    </source>
</evidence>
<name>A0A9W8E050_9FUNG</name>
<dbReference type="AlphaFoldDB" id="A0A9W8E050"/>
<evidence type="ECO:0000256" key="15">
    <source>
        <dbReference type="SAM" id="Coils"/>
    </source>
</evidence>
<dbReference type="InterPro" id="IPR018957">
    <property type="entry name" value="Znf_C3HC4_RING-type"/>
</dbReference>
<dbReference type="GO" id="GO:0005634">
    <property type="term" value="C:nucleus"/>
    <property type="evidence" value="ECO:0007669"/>
    <property type="project" value="UniProtKB-SubCell"/>
</dbReference>
<evidence type="ECO:0000259" key="17">
    <source>
        <dbReference type="PROSITE" id="PS50089"/>
    </source>
</evidence>
<evidence type="ECO:0000256" key="5">
    <source>
        <dbReference type="ARBA" id="ARBA00022679"/>
    </source>
</evidence>
<feature type="region of interest" description="Disordered" evidence="16">
    <location>
        <begin position="268"/>
        <end position="296"/>
    </location>
</feature>
<evidence type="ECO:0000256" key="7">
    <source>
        <dbReference type="ARBA" id="ARBA00022771"/>
    </source>
</evidence>
<dbReference type="PROSITE" id="PS50089">
    <property type="entry name" value="ZF_RING_2"/>
    <property type="match status" value="1"/>
</dbReference>
<dbReference type="PANTHER" id="PTHR23163:SF0">
    <property type="entry name" value="E3 UBIQUITIN-PROTEIN LIGASE BRE1"/>
    <property type="match status" value="1"/>
</dbReference>
<dbReference type="SUPFAM" id="SSF57850">
    <property type="entry name" value="RING/U-box"/>
    <property type="match status" value="1"/>
</dbReference>
<dbReference type="EC" id="2.3.2.27" evidence="14"/>
<dbReference type="InterPro" id="IPR013956">
    <property type="entry name" value="E3_ubiquit_lig_Bre1"/>
</dbReference>
<evidence type="ECO:0000256" key="11">
    <source>
        <dbReference type="ARBA" id="ARBA00023054"/>
    </source>
</evidence>
<dbReference type="GO" id="GO:0016567">
    <property type="term" value="P:protein ubiquitination"/>
    <property type="evidence" value="ECO:0007669"/>
    <property type="project" value="UniProtKB-UniRule"/>
</dbReference>
<evidence type="ECO:0000256" key="16">
    <source>
        <dbReference type="SAM" id="MobiDB-lite"/>
    </source>
</evidence>
<dbReference type="GO" id="GO:0061630">
    <property type="term" value="F:ubiquitin protein ligase activity"/>
    <property type="evidence" value="ECO:0007669"/>
    <property type="project" value="UniProtKB-EC"/>
</dbReference>
<evidence type="ECO:0000256" key="3">
    <source>
        <dbReference type="ARBA" id="ARBA00004906"/>
    </source>
</evidence>
<dbReference type="GO" id="GO:0006325">
    <property type="term" value="P:chromatin organization"/>
    <property type="evidence" value="ECO:0007669"/>
    <property type="project" value="UniProtKB-KW"/>
</dbReference>
<evidence type="ECO:0000256" key="6">
    <source>
        <dbReference type="ARBA" id="ARBA00022723"/>
    </source>
</evidence>
<comment type="subcellular location">
    <subcellularLocation>
        <location evidence="2 14">Nucleus</location>
    </subcellularLocation>
</comment>
<keyword evidence="11 14" id="KW-0175">Coiled coil</keyword>
<evidence type="ECO:0000256" key="12">
    <source>
        <dbReference type="ARBA" id="ARBA00023242"/>
    </source>
</evidence>
<comment type="caution">
    <text evidence="18">The sequence shown here is derived from an EMBL/GenBank/DDBJ whole genome shotgun (WGS) entry which is preliminary data.</text>
</comment>
<evidence type="ECO:0000256" key="8">
    <source>
        <dbReference type="ARBA" id="ARBA00022786"/>
    </source>
</evidence>
<dbReference type="InterPro" id="IPR013083">
    <property type="entry name" value="Znf_RING/FYVE/PHD"/>
</dbReference>
<comment type="pathway">
    <text evidence="3 14">Protein modification; protein ubiquitination.</text>
</comment>
<evidence type="ECO:0000256" key="10">
    <source>
        <dbReference type="ARBA" id="ARBA00022853"/>
    </source>
</evidence>
<reference evidence="18" key="1">
    <citation type="submission" date="2022-07" db="EMBL/GenBank/DDBJ databases">
        <title>Phylogenomic reconstructions and comparative analyses of Kickxellomycotina fungi.</title>
        <authorList>
            <person name="Reynolds N.K."/>
            <person name="Stajich J.E."/>
            <person name="Barry K."/>
            <person name="Grigoriev I.V."/>
            <person name="Crous P."/>
            <person name="Smith M.E."/>
        </authorList>
    </citation>
    <scope>NUCLEOTIDE SEQUENCE</scope>
    <source>
        <strain evidence="18">RSA 861</strain>
    </source>
</reference>
<gene>
    <name evidence="18" type="primary">BRE1_1</name>
    <name evidence="18" type="ORF">IWQ60_003348</name>
</gene>
<feature type="compositionally biased region" description="Low complexity" evidence="16">
    <location>
        <begin position="283"/>
        <end position="296"/>
    </location>
</feature>
<evidence type="ECO:0000256" key="4">
    <source>
        <dbReference type="ARBA" id="ARBA00005555"/>
    </source>
</evidence>
<feature type="coiled-coil region" evidence="15">
    <location>
        <begin position="319"/>
        <end position="448"/>
    </location>
</feature>
<comment type="catalytic activity">
    <reaction evidence="1 14">
        <text>S-ubiquitinyl-[E2 ubiquitin-conjugating enzyme]-L-cysteine + [acceptor protein]-L-lysine = [E2 ubiquitin-conjugating enzyme]-L-cysteine + N(6)-ubiquitinyl-[acceptor protein]-L-lysine.</text>
        <dbReference type="EC" id="2.3.2.27"/>
    </reaction>
</comment>
<dbReference type="PROSITE" id="PS00518">
    <property type="entry name" value="ZF_RING_1"/>
    <property type="match status" value="1"/>
</dbReference>
<evidence type="ECO:0000256" key="9">
    <source>
        <dbReference type="ARBA" id="ARBA00022833"/>
    </source>
</evidence>
<dbReference type="InterPro" id="IPR001841">
    <property type="entry name" value="Znf_RING"/>
</dbReference>
<comment type="similarity">
    <text evidence="4 14">Belongs to the BRE1 family.</text>
</comment>
<evidence type="ECO:0000256" key="14">
    <source>
        <dbReference type="RuleBase" id="RU365038"/>
    </source>
</evidence>
<dbReference type="GO" id="GO:0033503">
    <property type="term" value="C:HULC complex"/>
    <property type="evidence" value="ECO:0007669"/>
    <property type="project" value="TreeGrafter"/>
</dbReference>
<keyword evidence="8 14" id="KW-0833">Ubl conjugation pathway</keyword>
<proteinExistence type="inferred from homology"/>
<dbReference type="GO" id="GO:0008270">
    <property type="term" value="F:zinc ion binding"/>
    <property type="evidence" value="ECO:0007669"/>
    <property type="project" value="UniProtKB-KW"/>
</dbReference>
<dbReference type="Proteomes" id="UP001150569">
    <property type="component" value="Unassembled WGS sequence"/>
</dbReference>
<feature type="region of interest" description="Disordered" evidence="16">
    <location>
        <begin position="1"/>
        <end position="43"/>
    </location>
</feature>
<dbReference type="CDD" id="cd16499">
    <property type="entry name" value="RING-HC_Bre1-like"/>
    <property type="match status" value="1"/>
</dbReference>
<dbReference type="Pfam" id="PF08647">
    <property type="entry name" value="BRE1"/>
    <property type="match status" value="1"/>
</dbReference>
<accession>A0A9W8E050</accession>
<organism evidence="18 19">
    <name type="scientific">Tieghemiomyces parasiticus</name>
    <dbReference type="NCBI Taxonomy" id="78921"/>
    <lineage>
        <taxon>Eukaryota</taxon>
        <taxon>Fungi</taxon>
        <taxon>Fungi incertae sedis</taxon>
        <taxon>Zoopagomycota</taxon>
        <taxon>Kickxellomycotina</taxon>
        <taxon>Dimargaritomycetes</taxon>
        <taxon>Dimargaritales</taxon>
        <taxon>Dimargaritaceae</taxon>
        <taxon>Tieghemiomyces</taxon>
    </lineage>
</organism>
<dbReference type="PANTHER" id="PTHR23163">
    <property type="entry name" value="RING FINGER PROTEIN-RELATED"/>
    <property type="match status" value="1"/>
</dbReference>
<protein>
    <recommendedName>
        <fullName evidence="14">E3 ubiquitin protein ligase</fullName>
        <ecNumber evidence="14">2.3.2.27</ecNumber>
    </recommendedName>
</protein>
<evidence type="ECO:0000256" key="13">
    <source>
        <dbReference type="PROSITE-ProRule" id="PRU00175"/>
    </source>
</evidence>
<keyword evidence="6 14" id="KW-0479">Metal-binding</keyword>
<keyword evidence="5 14" id="KW-0808">Transferase</keyword>
<keyword evidence="10 14" id="KW-0156">Chromatin regulator</keyword>
<keyword evidence="19" id="KW-1185">Reference proteome</keyword>
<keyword evidence="9 14" id="KW-0862">Zinc</keyword>
<keyword evidence="12 14" id="KW-0539">Nucleus</keyword>
<evidence type="ECO:0000313" key="19">
    <source>
        <dbReference type="Proteomes" id="UP001150569"/>
    </source>
</evidence>
<feature type="domain" description="RING-type" evidence="17">
    <location>
        <begin position="802"/>
        <end position="840"/>
    </location>
</feature>
<dbReference type="EMBL" id="JANBPT010000142">
    <property type="protein sequence ID" value="KAJ1926948.1"/>
    <property type="molecule type" value="Genomic_DNA"/>
</dbReference>
<feature type="coiled-coil region" evidence="15">
    <location>
        <begin position="228"/>
        <end position="255"/>
    </location>
</feature>
<keyword evidence="18" id="KW-0012">Acyltransferase</keyword>
<evidence type="ECO:0000256" key="1">
    <source>
        <dbReference type="ARBA" id="ARBA00000900"/>
    </source>
</evidence>
<feature type="compositionally biased region" description="Basic and acidic residues" evidence="16">
    <location>
        <begin position="1"/>
        <end position="26"/>
    </location>
</feature>
<feature type="coiled-coil region" evidence="15">
    <location>
        <begin position="637"/>
        <end position="783"/>
    </location>
</feature>